<evidence type="ECO:0000313" key="2">
    <source>
        <dbReference type="EMBL" id="ORY86095.1"/>
    </source>
</evidence>
<evidence type="ECO:0000313" key="3">
    <source>
        <dbReference type="Proteomes" id="UP000193685"/>
    </source>
</evidence>
<dbReference type="InterPro" id="IPR036291">
    <property type="entry name" value="NAD(P)-bd_dom_sf"/>
</dbReference>
<dbReference type="EMBL" id="MCFI01000003">
    <property type="protein sequence ID" value="ORY86095.1"/>
    <property type="molecule type" value="Genomic_DNA"/>
</dbReference>
<sequence>MSALWKTYDILRDFLTERFVYTHLEAPRQDLSGQVILITGANTGLGLENARQLVVMKPSKLIITARNTEKGQAALKELQTLAPRGTIVQLEHLDLCSMDSVNKLSSKLLKEEKKLHVLVLNAGIGHCPAGKTEDGFDTMFQSNNLSHFLLVENLLPLLDKASSAASPARIVGLSSLASKFTYSFSAAEDYKNMKNMQGYEFYSTSKLMVVVTMRGLARRFAKEGRNITTYAVHPGTVNTDFKAKYDNAIGRIFPIVYALVGRPLPDGAATQTYVASAPEVQNITGKYWSNMRVTQMNIIAESDELCDEFVGICEALVKKYQIKQ</sequence>
<dbReference type="PANTHER" id="PTHR43157:SF31">
    <property type="entry name" value="PHOSPHATIDYLINOSITOL-GLYCAN BIOSYNTHESIS CLASS F PROTEIN"/>
    <property type="match status" value="1"/>
</dbReference>
<dbReference type="Pfam" id="PF00106">
    <property type="entry name" value="adh_short"/>
    <property type="match status" value="1"/>
</dbReference>
<dbReference type="OMA" id="NPWEGAQ"/>
<dbReference type="STRING" id="56484.A0A1Y2FTS6"/>
<proteinExistence type="predicted"/>
<dbReference type="GeneID" id="63787526"/>
<evidence type="ECO:0000256" key="1">
    <source>
        <dbReference type="ARBA" id="ARBA00023002"/>
    </source>
</evidence>
<dbReference type="PANTHER" id="PTHR43157">
    <property type="entry name" value="PHOSPHATIDYLINOSITOL-GLYCAN BIOSYNTHESIS CLASS F PROTEIN-RELATED"/>
    <property type="match status" value="1"/>
</dbReference>
<dbReference type="SUPFAM" id="SSF51735">
    <property type="entry name" value="NAD(P)-binding Rossmann-fold domains"/>
    <property type="match status" value="1"/>
</dbReference>
<dbReference type="GO" id="GO:0016491">
    <property type="term" value="F:oxidoreductase activity"/>
    <property type="evidence" value="ECO:0007669"/>
    <property type="project" value="UniProtKB-KW"/>
</dbReference>
<comment type="caution">
    <text evidence="2">The sequence shown here is derived from an EMBL/GenBank/DDBJ whole genome shotgun (WGS) entry which is preliminary data.</text>
</comment>
<gene>
    <name evidence="2" type="ORF">BCR37DRAFT_390891</name>
</gene>
<protein>
    <submittedName>
        <fullName evidence="2">Uncharacterized protein</fullName>
    </submittedName>
</protein>
<reference evidence="2 3" key="1">
    <citation type="submission" date="2016-07" db="EMBL/GenBank/DDBJ databases">
        <title>Pervasive Adenine N6-methylation of Active Genes in Fungi.</title>
        <authorList>
            <consortium name="DOE Joint Genome Institute"/>
            <person name="Mondo S.J."/>
            <person name="Dannebaum R.O."/>
            <person name="Kuo R.C."/>
            <person name="Labutti K."/>
            <person name="Haridas S."/>
            <person name="Kuo A."/>
            <person name="Salamov A."/>
            <person name="Ahrendt S.R."/>
            <person name="Lipzen A."/>
            <person name="Sullivan W."/>
            <person name="Andreopoulos W.B."/>
            <person name="Clum A."/>
            <person name="Lindquist E."/>
            <person name="Daum C."/>
            <person name="Ramamoorthy G.K."/>
            <person name="Gryganskyi A."/>
            <person name="Culley D."/>
            <person name="Magnuson J.K."/>
            <person name="James T.Y."/>
            <person name="O'Malley M.A."/>
            <person name="Stajich J.E."/>
            <person name="Spatafora J.W."/>
            <person name="Visel A."/>
            <person name="Grigoriev I.V."/>
        </authorList>
    </citation>
    <scope>NUCLEOTIDE SEQUENCE [LARGE SCALE GENOMIC DNA]</scope>
    <source>
        <strain evidence="2 3">12-1054</strain>
    </source>
</reference>
<name>A0A1Y2FTS6_PROLT</name>
<dbReference type="PRINTS" id="PR00081">
    <property type="entry name" value="GDHRDH"/>
</dbReference>
<dbReference type="OrthoDB" id="542013at2759"/>
<accession>A0A1Y2FTS6</accession>
<dbReference type="InterPro" id="IPR002347">
    <property type="entry name" value="SDR_fam"/>
</dbReference>
<keyword evidence="3" id="KW-1185">Reference proteome</keyword>
<dbReference type="Gene3D" id="3.40.50.720">
    <property type="entry name" value="NAD(P)-binding Rossmann-like Domain"/>
    <property type="match status" value="1"/>
</dbReference>
<dbReference type="RefSeq" id="XP_040727277.1">
    <property type="nucleotide sequence ID" value="XM_040870927.1"/>
</dbReference>
<dbReference type="Proteomes" id="UP000193685">
    <property type="component" value="Unassembled WGS sequence"/>
</dbReference>
<dbReference type="AlphaFoldDB" id="A0A1Y2FTS6"/>
<organism evidence="2 3">
    <name type="scientific">Protomyces lactucae-debilis</name>
    <dbReference type="NCBI Taxonomy" id="2754530"/>
    <lineage>
        <taxon>Eukaryota</taxon>
        <taxon>Fungi</taxon>
        <taxon>Dikarya</taxon>
        <taxon>Ascomycota</taxon>
        <taxon>Taphrinomycotina</taxon>
        <taxon>Taphrinomycetes</taxon>
        <taxon>Taphrinales</taxon>
        <taxon>Protomycetaceae</taxon>
        <taxon>Protomyces</taxon>
    </lineage>
</organism>
<keyword evidence="1" id="KW-0560">Oxidoreductase</keyword>